<dbReference type="EMBL" id="JAIZAY010000015">
    <property type="protein sequence ID" value="KAJ8028410.1"/>
    <property type="molecule type" value="Genomic_DNA"/>
</dbReference>
<reference evidence="7" key="1">
    <citation type="submission" date="2021-10" db="EMBL/GenBank/DDBJ databases">
        <title>Tropical sea cucumber genome reveals ecological adaptation and Cuvierian tubules defense mechanism.</title>
        <authorList>
            <person name="Chen T."/>
        </authorList>
    </citation>
    <scope>NUCLEOTIDE SEQUENCE</scope>
    <source>
        <strain evidence="7">Nanhai2018</strain>
        <tissue evidence="7">Muscle</tissue>
    </source>
</reference>
<evidence type="ECO:0000313" key="8">
    <source>
        <dbReference type="Proteomes" id="UP001152320"/>
    </source>
</evidence>
<sequence>MSSQRPSETFHVAQFHVYPFQINGGSSIPLPVKFLDFETEKHVYKIAKSYQLKHDWWHSKMSGMAEAKFITLRKRLDQLGYKQPLGLESLPLVEKLFNDLIHTTESLKEAKLKVSHPVKVASRWEEHVEPYRNENAKLVRENNELHQQLIRLQEDLQSTSQDLKGSVRKLEHENADLRFLNSQYVHKVRALEQDAKSKADRILKLQEKNLHAVVQTPGGKKRNIPFRRQRMDIDSTVPPSDQTWIPSYSYKVDDPYVADFLSVADNQMEILRNENEHLKEAKEINLQTIKNLQKQVDAREREIQRLNRLLEGGKPEDVIINETRERSNERLVSHLNIQIDYLQQANRDLEQKLTESRKAYAAEHEKVVELTSRKEQLAQELKEVDRLAKRLQADRDTALHEADEDVSQAKQELRKSVRENEDRQLELEQLRQERKNLLSDLSNIKTDLLMKEKEVTKLQDLVDSVQDDKSRLSEKVNKLASSERELVLELERIRKKNKSKTNEVTSKIEDYMRTIEEERDYYKGEVEVLNRILKSRPESLRNSIREGSPLRSSKGKNRKPGSPSRSPAKLDKKSAAHYESLLRVLEDERDFYKQEYETMKSLRTSQMRTTSSPQSPQKNKSYIDESEIIILRNEKEKLQLMVDKLERHLAEVQSNVKVLSSERDKLNILYEQSNEEVQRLRKSLMNSPMTKGSTVAAQSILQRLESERDEVIADLRRMTTERDSLRERLKIATETHLSDKARLQQQVEDLEQALQTSQQDLSGCRSRIPNLQGMISTLEEQVRSLNLRAEEAREEASQNKANSTQMRLLAEQAELASQEHQKRLTNKSGELLAAEERMARLESRLADVNAQNSNLREEIDTLRSKVASVDRERDNLQIVVDEKTEQVLMLERQVSEKSSKIEDQRISQSDLGARLENANTELGSREREIHSLRRQIDLTRQELNETIQTRDNTIRENRRLQEDLATMTKENQTINRELEEVIADRESLKSQVQDYISEVARFEDLLATKEQEYRDLLDNYRSVSDHAQRWETEASKVSSQSSNLQLEVAAKESDLRSYQEQANQLQRELDEQVSLQQGYEMQVSNLTRSLQTMEENMRQLQEEKEALVQDLAAVRDLCAKLDSTKDSLSRQLTSKTIDCEQTEAAMEDLNQEVEMLRNQVSTERNSVRNLENLLSANREKDFQVQLENQEQRSEIQLVKDRLSLADSKVQSQTREIQSLRSRCAQLEADLERQKRQLTSEKFERERLSQELRRSILSPSGSTSLSRDLLGTTSLSVDGKNRSSSPQNLSSRRALSPELLLAATPEKSILKPSPGRRSRSPQRSKSLGFT</sequence>
<feature type="compositionally biased region" description="Polar residues" evidence="6">
    <location>
        <begin position="1272"/>
        <end position="1292"/>
    </location>
</feature>
<feature type="compositionally biased region" description="Low complexity" evidence="6">
    <location>
        <begin position="1254"/>
        <end position="1267"/>
    </location>
</feature>
<keyword evidence="5" id="KW-0175">Coiled coil</keyword>
<feature type="region of interest" description="Disordered" evidence="6">
    <location>
        <begin position="396"/>
        <end position="420"/>
    </location>
</feature>
<feature type="region of interest" description="Disordered" evidence="6">
    <location>
        <begin position="1272"/>
        <end position="1329"/>
    </location>
</feature>
<dbReference type="SUPFAM" id="SSF57997">
    <property type="entry name" value="Tropomyosin"/>
    <property type="match status" value="1"/>
</dbReference>
<accession>A0A9Q1H0P0</accession>
<evidence type="ECO:0000256" key="4">
    <source>
        <dbReference type="ARBA" id="ARBA00038123"/>
    </source>
</evidence>
<feature type="coiled-coil region" evidence="5">
    <location>
        <begin position="575"/>
        <end position="602"/>
    </location>
</feature>
<comment type="subcellular location">
    <subcellularLocation>
        <location evidence="1">Cytoplasm</location>
        <location evidence="1">Cytoskeleton</location>
        <location evidence="1">Microtubule organizing center</location>
        <location evidence="1">Centrosome</location>
        <location evidence="1">Centriole</location>
    </subcellularLocation>
</comment>
<comment type="similarity">
    <text evidence="4">Belongs to the CEP135/TSGA10 family.</text>
</comment>
<feature type="region of interest" description="Disordered" evidence="6">
    <location>
        <begin position="540"/>
        <end position="573"/>
    </location>
</feature>
<feature type="coiled-coil region" evidence="5">
    <location>
        <begin position="628"/>
        <end position="1173"/>
    </location>
</feature>
<protein>
    <recommendedName>
        <fullName evidence="9">Centrosomal protein of 135 kDa</fullName>
    </recommendedName>
</protein>
<dbReference type="SUPFAM" id="SSF58100">
    <property type="entry name" value="Bacterial hemolysins"/>
    <property type="match status" value="1"/>
</dbReference>
<feature type="coiled-coil region" evidence="5">
    <location>
        <begin position="135"/>
        <end position="208"/>
    </location>
</feature>
<evidence type="ECO:0000256" key="6">
    <source>
        <dbReference type="SAM" id="MobiDB-lite"/>
    </source>
</evidence>
<dbReference type="InterPro" id="IPR051877">
    <property type="entry name" value="Centriole_BasalBody_StrucProt"/>
</dbReference>
<dbReference type="GO" id="GO:0005814">
    <property type="term" value="C:centriole"/>
    <property type="evidence" value="ECO:0007669"/>
    <property type="project" value="UniProtKB-SubCell"/>
</dbReference>
<keyword evidence="3" id="KW-0206">Cytoskeleton</keyword>
<dbReference type="OrthoDB" id="10254663at2759"/>
<feature type="compositionally biased region" description="Basic and acidic residues" evidence="6">
    <location>
        <begin position="411"/>
        <end position="420"/>
    </location>
</feature>
<dbReference type="PANTHER" id="PTHR20544">
    <property type="entry name" value="CENTROSOMAL PROTEIN CEP135"/>
    <property type="match status" value="1"/>
</dbReference>
<evidence type="ECO:0000256" key="5">
    <source>
        <dbReference type="SAM" id="Coils"/>
    </source>
</evidence>
<organism evidence="7 8">
    <name type="scientific">Holothuria leucospilota</name>
    <name type="common">Black long sea cucumber</name>
    <name type="synonym">Mertensiothuria leucospilota</name>
    <dbReference type="NCBI Taxonomy" id="206669"/>
    <lineage>
        <taxon>Eukaryota</taxon>
        <taxon>Metazoa</taxon>
        <taxon>Echinodermata</taxon>
        <taxon>Eleutherozoa</taxon>
        <taxon>Echinozoa</taxon>
        <taxon>Holothuroidea</taxon>
        <taxon>Aspidochirotacea</taxon>
        <taxon>Aspidochirotida</taxon>
        <taxon>Holothuriidae</taxon>
        <taxon>Holothuria</taxon>
    </lineage>
</organism>
<name>A0A9Q1H0P0_HOLLE</name>
<feature type="region of interest" description="Disordered" evidence="6">
    <location>
        <begin position="1248"/>
        <end position="1267"/>
    </location>
</feature>
<proteinExistence type="inferred from homology"/>
<keyword evidence="2" id="KW-0963">Cytoplasm</keyword>
<dbReference type="Gene3D" id="1.10.287.1490">
    <property type="match status" value="1"/>
</dbReference>
<keyword evidence="8" id="KW-1185">Reference proteome</keyword>
<evidence type="ECO:0008006" key="9">
    <source>
        <dbReference type="Google" id="ProtNLM"/>
    </source>
</evidence>
<evidence type="ECO:0000256" key="3">
    <source>
        <dbReference type="ARBA" id="ARBA00023212"/>
    </source>
</evidence>
<comment type="caution">
    <text evidence="7">The sequence shown here is derived from an EMBL/GenBank/DDBJ whole genome shotgun (WGS) entry which is preliminary data.</text>
</comment>
<evidence type="ECO:0000256" key="2">
    <source>
        <dbReference type="ARBA" id="ARBA00022490"/>
    </source>
</evidence>
<evidence type="ECO:0000256" key="1">
    <source>
        <dbReference type="ARBA" id="ARBA00004114"/>
    </source>
</evidence>
<evidence type="ECO:0000313" key="7">
    <source>
        <dbReference type="EMBL" id="KAJ8028410.1"/>
    </source>
</evidence>
<dbReference type="CDD" id="cd22292">
    <property type="entry name" value="cc_Cep135_MBD"/>
    <property type="match status" value="1"/>
</dbReference>
<dbReference type="Proteomes" id="UP001152320">
    <property type="component" value="Chromosome 15"/>
</dbReference>
<dbReference type="PANTHER" id="PTHR20544:SF0">
    <property type="entry name" value="NUCLEOPROTEIN TPR_MLP1 DOMAIN-CONTAINING PROTEIN"/>
    <property type="match status" value="1"/>
</dbReference>
<gene>
    <name evidence="7" type="ORF">HOLleu_30630</name>
</gene>